<dbReference type="InterPro" id="IPR027417">
    <property type="entry name" value="P-loop_NTPase"/>
</dbReference>
<evidence type="ECO:0000256" key="13">
    <source>
        <dbReference type="ARBA" id="ARBA00023204"/>
    </source>
</evidence>
<dbReference type="InterPro" id="IPR031327">
    <property type="entry name" value="MCM"/>
</dbReference>
<keyword evidence="12 20" id="KW-0238">DNA-binding</keyword>
<dbReference type="Gene3D" id="2.20.28.10">
    <property type="match status" value="1"/>
</dbReference>
<dbReference type="GO" id="GO:0003697">
    <property type="term" value="F:single-stranded DNA binding"/>
    <property type="evidence" value="ECO:0007669"/>
    <property type="project" value="TreeGrafter"/>
</dbReference>
<comment type="caution">
    <text evidence="22">The sequence shown here is derived from an EMBL/GenBank/DDBJ whole genome shotgun (WGS) entry which is preliminary data.</text>
</comment>
<dbReference type="SUPFAM" id="SSF50249">
    <property type="entry name" value="Nucleic acid-binding proteins"/>
    <property type="match status" value="1"/>
</dbReference>
<dbReference type="SMART" id="SM00382">
    <property type="entry name" value="AAA"/>
    <property type="match status" value="1"/>
</dbReference>
<proteinExistence type="inferred from homology"/>
<evidence type="ECO:0000256" key="5">
    <source>
        <dbReference type="ARBA" id="ARBA00022741"/>
    </source>
</evidence>
<evidence type="ECO:0000256" key="11">
    <source>
        <dbReference type="ARBA" id="ARBA00022840"/>
    </source>
</evidence>
<evidence type="ECO:0000256" key="7">
    <source>
        <dbReference type="ARBA" id="ARBA00022771"/>
    </source>
</evidence>
<dbReference type="GO" id="GO:0051321">
    <property type="term" value="P:meiotic cell cycle"/>
    <property type="evidence" value="ECO:0007669"/>
    <property type="project" value="UniProtKB-KW"/>
</dbReference>
<evidence type="ECO:0000259" key="21">
    <source>
        <dbReference type="PROSITE" id="PS50051"/>
    </source>
</evidence>
<dbReference type="EC" id="3.6.4.12" evidence="3"/>
<dbReference type="PROSITE" id="PS50051">
    <property type="entry name" value="MCM_2"/>
    <property type="match status" value="1"/>
</dbReference>
<evidence type="ECO:0000256" key="16">
    <source>
        <dbReference type="ARBA" id="ARBA00042301"/>
    </source>
</evidence>
<keyword evidence="4" id="KW-0479">Metal-binding</keyword>
<keyword evidence="8" id="KW-0378">Hydrolase</keyword>
<comment type="subcellular location">
    <subcellularLocation>
        <location evidence="1">Nucleus</location>
    </subcellularLocation>
</comment>
<dbReference type="EMBL" id="JALJOR010000002">
    <property type="protein sequence ID" value="KAK9824018.1"/>
    <property type="molecule type" value="Genomic_DNA"/>
</dbReference>
<keyword evidence="14" id="KW-0539">Nucleus</keyword>
<dbReference type="InterPro" id="IPR003593">
    <property type="entry name" value="AAA+_ATPase"/>
</dbReference>
<dbReference type="GO" id="GO:0000724">
    <property type="term" value="P:double-strand break repair via homologous recombination"/>
    <property type="evidence" value="ECO:0007669"/>
    <property type="project" value="TreeGrafter"/>
</dbReference>
<evidence type="ECO:0000256" key="12">
    <source>
        <dbReference type="ARBA" id="ARBA00023125"/>
    </source>
</evidence>
<keyword evidence="11 20" id="KW-0067">ATP-binding</keyword>
<dbReference type="GO" id="GO:0042555">
    <property type="term" value="C:MCM complex"/>
    <property type="evidence" value="ECO:0007669"/>
    <property type="project" value="TreeGrafter"/>
</dbReference>
<dbReference type="InterPro" id="IPR041562">
    <property type="entry name" value="MCM_lid"/>
</dbReference>
<keyword evidence="5 20" id="KW-0547">Nucleotide-binding</keyword>
<dbReference type="Pfam" id="PF17207">
    <property type="entry name" value="MCM_OB"/>
    <property type="match status" value="1"/>
</dbReference>
<evidence type="ECO:0000256" key="14">
    <source>
        <dbReference type="ARBA" id="ARBA00023242"/>
    </source>
</evidence>
<sequence>MQREEEAVDSAAIQAFVPFLLKTSSQALEELLLQPDPEAHYAIPVSLLDLAHINYGLAESLLQTPKPVLRCIDAALLQAQHQLMQGHPRKAHMAIKERVHARLASLPHSLDSRAGGASPSIGNIRSVHVNKLLTVSGTVVRSGAVQMLEAQRLYECAKCKHRFVTSVDLELGPTMQLPTACPSPGPKICKGVTFQHIEEVQLHTDYQEIRVQEKSQCVALGAMPRSITVILQDELADCCQAGDDVEVTGIVTRQWRSAVAGARCNVDLVILANALRVANQAKSRVEVDADTQRQFDEFWAAHRACPLRGRNKILASICPQIFGLFTVKLATMLMLAGGVQRVDAGGTAIRGEVHMLLVGDPGTGKSQFLKYAAKLSPRAVMTSGKGTSSAGLTVTAVKDGGQWALEAGALVLADGGLCCIDEFNGIREAERATIHEAMEQQTLSVAKAGLVTTLSTRATVFGVTNPKGTYKPRQSLADNTGLSGPLLSRFDIVLVLLDLKDPEWDSIVSEHILTAHQQRPEAQAQPQGWTIDMLQKYLCWVKATFQPVLSSEAEQLLLAYYQSQRQALDRSAARTTIRMLESIIRIAQAHARLTARHVVTLQDAVVAVLVAEASMHTSAILGPQNVLHSAFAEDPDAEYAEQERQVLAALRPPEQLGYC</sequence>
<accession>A0AAW1QRG5</accession>
<dbReference type="Pfam" id="PF26066">
    <property type="entry name" value="MCM9_N"/>
    <property type="match status" value="1"/>
</dbReference>
<evidence type="ECO:0000256" key="20">
    <source>
        <dbReference type="RuleBase" id="RU004070"/>
    </source>
</evidence>
<dbReference type="GO" id="GO:0005524">
    <property type="term" value="F:ATP binding"/>
    <property type="evidence" value="ECO:0007669"/>
    <property type="project" value="UniProtKB-KW"/>
</dbReference>
<dbReference type="PANTHER" id="PTHR11630:SF48">
    <property type="entry name" value="DNA HELICASE MCM9"/>
    <property type="match status" value="1"/>
</dbReference>
<evidence type="ECO:0000256" key="6">
    <source>
        <dbReference type="ARBA" id="ARBA00022763"/>
    </source>
</evidence>
<keyword evidence="10" id="KW-0862">Zinc</keyword>
<evidence type="ECO:0000313" key="23">
    <source>
        <dbReference type="Proteomes" id="UP001489004"/>
    </source>
</evidence>
<dbReference type="GO" id="GO:0005634">
    <property type="term" value="C:nucleus"/>
    <property type="evidence" value="ECO:0007669"/>
    <property type="project" value="UniProtKB-SubCell"/>
</dbReference>
<name>A0AAW1QRG5_9CHLO</name>
<comment type="catalytic activity">
    <reaction evidence="17">
        <text>ATP + H2O = ADP + phosphate + H(+)</text>
        <dbReference type="Rhea" id="RHEA:13065"/>
        <dbReference type="ChEBI" id="CHEBI:15377"/>
        <dbReference type="ChEBI" id="CHEBI:15378"/>
        <dbReference type="ChEBI" id="CHEBI:30616"/>
        <dbReference type="ChEBI" id="CHEBI:43474"/>
        <dbReference type="ChEBI" id="CHEBI:456216"/>
        <dbReference type="EC" id="3.6.4.12"/>
    </reaction>
</comment>
<gene>
    <name evidence="22" type="ORF">WJX72_006994</name>
</gene>
<dbReference type="InterPro" id="IPR058768">
    <property type="entry name" value="MCM9_N"/>
</dbReference>
<dbReference type="Proteomes" id="UP001489004">
    <property type="component" value="Unassembled WGS sequence"/>
</dbReference>
<evidence type="ECO:0000256" key="4">
    <source>
        <dbReference type="ARBA" id="ARBA00022723"/>
    </source>
</evidence>
<dbReference type="PANTHER" id="PTHR11630">
    <property type="entry name" value="DNA REPLICATION LICENSING FACTOR MCM FAMILY MEMBER"/>
    <property type="match status" value="1"/>
</dbReference>
<keyword evidence="23" id="KW-1185">Reference proteome</keyword>
<comment type="function">
    <text evidence="18">Probable DNA helicase that may play a role in DNA repair during meiosis.</text>
</comment>
<keyword evidence="15" id="KW-0469">Meiosis</keyword>
<dbReference type="SMART" id="SM00350">
    <property type="entry name" value="MCM"/>
    <property type="match status" value="1"/>
</dbReference>
<dbReference type="InterPro" id="IPR001208">
    <property type="entry name" value="MCM_dom"/>
</dbReference>
<keyword evidence="6" id="KW-0227">DNA damage</keyword>
<comment type="similarity">
    <text evidence="2 20">Belongs to the MCM family.</text>
</comment>
<dbReference type="InterPro" id="IPR012340">
    <property type="entry name" value="NA-bd_OB-fold"/>
</dbReference>
<keyword evidence="7" id="KW-0863">Zinc-finger</keyword>
<dbReference type="GO" id="GO:0008270">
    <property type="term" value="F:zinc ion binding"/>
    <property type="evidence" value="ECO:0007669"/>
    <property type="project" value="UniProtKB-KW"/>
</dbReference>
<dbReference type="GO" id="GO:0016787">
    <property type="term" value="F:hydrolase activity"/>
    <property type="evidence" value="ECO:0007669"/>
    <property type="project" value="UniProtKB-KW"/>
</dbReference>
<reference evidence="22 23" key="1">
    <citation type="journal article" date="2024" name="Nat. Commun.">
        <title>Phylogenomics reveals the evolutionary origins of lichenization in chlorophyte algae.</title>
        <authorList>
            <person name="Puginier C."/>
            <person name="Libourel C."/>
            <person name="Otte J."/>
            <person name="Skaloud P."/>
            <person name="Haon M."/>
            <person name="Grisel S."/>
            <person name="Petersen M."/>
            <person name="Berrin J.G."/>
            <person name="Delaux P.M."/>
            <person name="Dal Grande F."/>
            <person name="Keller J."/>
        </authorList>
    </citation>
    <scope>NUCLEOTIDE SEQUENCE [LARGE SCALE GENOMIC DNA]</scope>
    <source>
        <strain evidence="22 23">SAG 2043</strain>
    </source>
</reference>
<evidence type="ECO:0000256" key="10">
    <source>
        <dbReference type="ARBA" id="ARBA00022833"/>
    </source>
</evidence>
<keyword evidence="13" id="KW-0234">DNA repair</keyword>
<evidence type="ECO:0000256" key="18">
    <source>
        <dbReference type="ARBA" id="ARBA00059876"/>
    </source>
</evidence>
<feature type="domain" description="MCM C-terminal AAA(+) ATPase" evidence="21">
    <location>
        <begin position="309"/>
        <end position="512"/>
    </location>
</feature>
<dbReference type="GO" id="GO:0017116">
    <property type="term" value="F:single-stranded DNA helicase activity"/>
    <property type="evidence" value="ECO:0007669"/>
    <property type="project" value="TreeGrafter"/>
</dbReference>
<dbReference type="AlphaFoldDB" id="A0AAW1QRG5"/>
<dbReference type="FunFam" id="3.40.50.300:FF:002270">
    <property type="entry name" value="Probable DNA helicase MCM9"/>
    <property type="match status" value="1"/>
</dbReference>
<evidence type="ECO:0000256" key="2">
    <source>
        <dbReference type="ARBA" id="ARBA00008010"/>
    </source>
</evidence>
<evidence type="ECO:0000256" key="15">
    <source>
        <dbReference type="ARBA" id="ARBA00023254"/>
    </source>
</evidence>
<dbReference type="Pfam" id="PF00493">
    <property type="entry name" value="MCM"/>
    <property type="match status" value="1"/>
</dbReference>
<evidence type="ECO:0000256" key="9">
    <source>
        <dbReference type="ARBA" id="ARBA00022806"/>
    </source>
</evidence>
<dbReference type="Gene3D" id="2.40.50.140">
    <property type="entry name" value="Nucleic acid-binding proteins"/>
    <property type="match status" value="1"/>
</dbReference>
<evidence type="ECO:0000256" key="3">
    <source>
        <dbReference type="ARBA" id="ARBA00012551"/>
    </source>
</evidence>
<evidence type="ECO:0000256" key="19">
    <source>
        <dbReference type="ARBA" id="ARBA00069557"/>
    </source>
</evidence>
<dbReference type="InterPro" id="IPR033762">
    <property type="entry name" value="MCM_OB"/>
</dbReference>
<keyword evidence="9" id="KW-0347">Helicase</keyword>
<protein>
    <recommendedName>
        <fullName evidence="19">Probable DNA helicase MCM9</fullName>
        <ecNumber evidence="3">3.6.4.12</ecNumber>
    </recommendedName>
    <alternativeName>
        <fullName evidence="16">Minichromosome maintenance 9</fullName>
    </alternativeName>
</protein>
<dbReference type="Pfam" id="PF17855">
    <property type="entry name" value="MCM_lid"/>
    <property type="match status" value="1"/>
</dbReference>
<evidence type="ECO:0000256" key="17">
    <source>
        <dbReference type="ARBA" id="ARBA00047995"/>
    </source>
</evidence>
<evidence type="ECO:0000256" key="8">
    <source>
        <dbReference type="ARBA" id="ARBA00022801"/>
    </source>
</evidence>
<evidence type="ECO:0000313" key="22">
    <source>
        <dbReference type="EMBL" id="KAK9824018.1"/>
    </source>
</evidence>
<dbReference type="SUPFAM" id="SSF52540">
    <property type="entry name" value="P-loop containing nucleoside triphosphate hydrolases"/>
    <property type="match status" value="1"/>
</dbReference>
<evidence type="ECO:0000256" key="1">
    <source>
        <dbReference type="ARBA" id="ARBA00004123"/>
    </source>
</evidence>
<organism evidence="22 23">
    <name type="scientific">[Myrmecia] bisecta</name>
    <dbReference type="NCBI Taxonomy" id="41462"/>
    <lineage>
        <taxon>Eukaryota</taxon>
        <taxon>Viridiplantae</taxon>
        <taxon>Chlorophyta</taxon>
        <taxon>core chlorophytes</taxon>
        <taxon>Trebouxiophyceae</taxon>
        <taxon>Trebouxiales</taxon>
        <taxon>Trebouxiaceae</taxon>
        <taxon>Myrmecia</taxon>
    </lineage>
</organism>
<dbReference type="Gene3D" id="3.40.50.300">
    <property type="entry name" value="P-loop containing nucleotide triphosphate hydrolases"/>
    <property type="match status" value="1"/>
</dbReference>
<dbReference type="PRINTS" id="PR01657">
    <property type="entry name" value="MCMFAMILY"/>
</dbReference>